<dbReference type="Proteomes" id="UP000198287">
    <property type="component" value="Unassembled WGS sequence"/>
</dbReference>
<keyword evidence="2" id="KW-1185">Reference proteome</keyword>
<protein>
    <recommendedName>
        <fullName evidence="3">Transposable element Tc1 transposase</fullName>
    </recommendedName>
</protein>
<dbReference type="Gene3D" id="3.30.420.10">
    <property type="entry name" value="Ribonuclease H-like superfamily/Ribonuclease H"/>
    <property type="match status" value="1"/>
</dbReference>
<gene>
    <name evidence="1" type="ORF">Fcan01_27319</name>
</gene>
<evidence type="ECO:0000313" key="2">
    <source>
        <dbReference type="Proteomes" id="UP000198287"/>
    </source>
</evidence>
<evidence type="ECO:0000313" key="1">
    <source>
        <dbReference type="EMBL" id="OXA37906.1"/>
    </source>
</evidence>
<dbReference type="GO" id="GO:0003676">
    <property type="term" value="F:nucleic acid binding"/>
    <property type="evidence" value="ECO:0007669"/>
    <property type="project" value="InterPro"/>
</dbReference>
<dbReference type="OMA" id="SHTARKV"/>
<organism evidence="1 2">
    <name type="scientific">Folsomia candida</name>
    <name type="common">Springtail</name>
    <dbReference type="NCBI Taxonomy" id="158441"/>
    <lineage>
        <taxon>Eukaryota</taxon>
        <taxon>Metazoa</taxon>
        <taxon>Ecdysozoa</taxon>
        <taxon>Arthropoda</taxon>
        <taxon>Hexapoda</taxon>
        <taxon>Collembola</taxon>
        <taxon>Entomobryomorpha</taxon>
        <taxon>Isotomoidea</taxon>
        <taxon>Isotomidae</taxon>
        <taxon>Proisotominae</taxon>
        <taxon>Folsomia</taxon>
    </lineage>
</organism>
<comment type="caution">
    <text evidence="1">The sequence shown here is derived from an EMBL/GenBank/DDBJ whole genome shotgun (WGS) entry which is preliminary data.</text>
</comment>
<reference evidence="1 2" key="1">
    <citation type="submission" date="2015-12" db="EMBL/GenBank/DDBJ databases">
        <title>The genome of Folsomia candida.</title>
        <authorList>
            <person name="Faddeeva A."/>
            <person name="Derks M.F."/>
            <person name="Anvar Y."/>
            <person name="Smit S."/>
            <person name="Van Straalen N."/>
            <person name="Roelofs D."/>
        </authorList>
    </citation>
    <scope>NUCLEOTIDE SEQUENCE [LARGE SCALE GENOMIC DNA]</scope>
    <source>
        <strain evidence="1 2">VU population</strain>
        <tissue evidence="1">Whole body</tissue>
    </source>
</reference>
<dbReference type="EMBL" id="LNIX01000051">
    <property type="protein sequence ID" value="OXA37906.1"/>
    <property type="molecule type" value="Genomic_DNA"/>
</dbReference>
<name>A0A226D0U2_FOLCA</name>
<dbReference type="InterPro" id="IPR036397">
    <property type="entry name" value="RNaseH_sf"/>
</dbReference>
<dbReference type="AlphaFoldDB" id="A0A226D0U2"/>
<accession>A0A226D0U2</accession>
<proteinExistence type="predicted"/>
<evidence type="ECO:0008006" key="3">
    <source>
        <dbReference type="Google" id="ProtNLM"/>
    </source>
</evidence>
<sequence length="247" mass="29288">MARRVHASQDTVRRILNQLDLFKRKKYRLHRLLLRHKQIRKAACRSFYEKYLAGRKWELVVFLDEGMLGLQNTNGDRPICYVPREKCTLKEWVVRHDHFYKLFIVVGVVSGRGTPPLFRVPKIWKVNVDYYTSNVLEPLIEVDLRNLHPGELKKVVTHDDAATSHTARKVVAYAKEVKQKFGITIIEKSQIMVKSPDASKMDFFGFGYLKKLFKQHKNFFFGLWKVIRDEWSKDDRAMVERVMTFWN</sequence>